<dbReference type="Proteomes" id="UP000095280">
    <property type="component" value="Unplaced"/>
</dbReference>
<organism evidence="3 4">
    <name type="scientific">Macrostomum lignano</name>
    <dbReference type="NCBI Taxonomy" id="282301"/>
    <lineage>
        <taxon>Eukaryota</taxon>
        <taxon>Metazoa</taxon>
        <taxon>Spiralia</taxon>
        <taxon>Lophotrochozoa</taxon>
        <taxon>Platyhelminthes</taxon>
        <taxon>Rhabditophora</taxon>
        <taxon>Macrostomorpha</taxon>
        <taxon>Macrostomida</taxon>
        <taxon>Macrostomidae</taxon>
        <taxon>Macrostomum</taxon>
    </lineage>
</organism>
<dbReference type="AlphaFoldDB" id="A0A1I8IBF3"/>
<proteinExistence type="predicted"/>
<sequence length="556" mass="60236">MQAARSDKVRRGNANDIDPRPEELARLGRQLDELRAQMCHPTKLCDKTEKNKLASRACRLRKKAQHEAFKIKLAGLQAEHTSLVQVLKQGEALLLDPEATSVNPHSSAITMDNKNSSNSVSDSTTAATSTTTTPAGVLGSIGSFAAALDSLMSTHLCVARVAGRCDQYVLDELDRFSRNDSYQQQPGQPILLHSGEVSPDCATASSANRHLSAHQPATGPYKRSLHSTASVAAAGNAAGQFVALHQQQQQIADSHLRWFNQLGSEVKRDFDAVTANNFECLQDRDTCRVLIKEWQCATVESPIEIGLESEIVIGSNLGDLAWDLLYSCVLGARVGHTCEVDWQPDYADSHIGSPPVERFRAKILVTCLVSMATSYAELDPDSRLQLAELHKTRGNNYFRSGQLGAAILNYNRALAYCLLPGSLATTPASSVSDWSADSRLRSLSRLIRQNMAGLQLAAKPNCNPEFVIANCDAALVKAIDDADPADMLAKRFYRRGCAQLALGQLDLAQTNLARAASLAPTDRAVSARLAEVEAGLKRSEARLASGMKAMFSPGKR</sequence>
<dbReference type="CDD" id="cd14809">
    <property type="entry name" value="bZIP_AUREO-like"/>
    <property type="match status" value="1"/>
</dbReference>
<feature type="compositionally biased region" description="Basic and acidic residues" evidence="1">
    <location>
        <begin position="1"/>
        <end position="10"/>
    </location>
</feature>
<dbReference type="InterPro" id="IPR011990">
    <property type="entry name" value="TPR-like_helical_dom_sf"/>
</dbReference>
<feature type="region of interest" description="Disordered" evidence="1">
    <location>
        <begin position="203"/>
        <end position="222"/>
    </location>
</feature>
<accession>A0A1I8IBF3</accession>
<dbReference type="WBParaSite" id="maker-uti_cns_0011427-snap-gene-0.4-mRNA-1">
    <property type="protein sequence ID" value="maker-uti_cns_0011427-snap-gene-0.4-mRNA-1"/>
    <property type="gene ID" value="maker-uti_cns_0011427-snap-gene-0.4"/>
</dbReference>
<evidence type="ECO:0000313" key="3">
    <source>
        <dbReference type="Proteomes" id="UP000095280"/>
    </source>
</evidence>
<keyword evidence="3" id="KW-1185">Reference proteome</keyword>
<feature type="region of interest" description="Disordered" evidence="1">
    <location>
        <begin position="102"/>
        <end position="132"/>
    </location>
</feature>
<dbReference type="GO" id="GO:0003700">
    <property type="term" value="F:DNA-binding transcription factor activity"/>
    <property type="evidence" value="ECO:0007669"/>
    <property type="project" value="InterPro"/>
</dbReference>
<dbReference type="InterPro" id="IPR004827">
    <property type="entry name" value="bZIP"/>
</dbReference>
<evidence type="ECO:0000259" key="2">
    <source>
        <dbReference type="PROSITE" id="PS00036"/>
    </source>
</evidence>
<dbReference type="PANTHER" id="PTHR46512:SF10">
    <property type="entry name" value="FK506-BINDING PROTEIN-LIKE"/>
    <property type="match status" value="1"/>
</dbReference>
<dbReference type="SUPFAM" id="SSF48452">
    <property type="entry name" value="TPR-like"/>
    <property type="match status" value="1"/>
</dbReference>
<protein>
    <submittedName>
        <fullName evidence="4">BZIP domain-containing protein</fullName>
    </submittedName>
</protein>
<feature type="region of interest" description="Disordered" evidence="1">
    <location>
        <begin position="1"/>
        <end position="21"/>
    </location>
</feature>
<dbReference type="SMART" id="SM00028">
    <property type="entry name" value="TPR"/>
    <property type="match status" value="2"/>
</dbReference>
<evidence type="ECO:0000313" key="4">
    <source>
        <dbReference type="WBParaSite" id="maker-uti_cns_0011427-snap-gene-0.4-mRNA-1"/>
    </source>
</evidence>
<dbReference type="PANTHER" id="PTHR46512">
    <property type="entry name" value="PEPTIDYLPROLYL ISOMERASE"/>
    <property type="match status" value="1"/>
</dbReference>
<dbReference type="PROSITE" id="PS00036">
    <property type="entry name" value="BZIP_BASIC"/>
    <property type="match status" value="1"/>
</dbReference>
<reference evidence="4" key="1">
    <citation type="submission" date="2016-11" db="UniProtKB">
        <authorList>
            <consortium name="WormBaseParasite"/>
        </authorList>
    </citation>
    <scope>IDENTIFICATION</scope>
</reference>
<feature type="compositionally biased region" description="Polar residues" evidence="1">
    <location>
        <begin position="102"/>
        <end position="114"/>
    </location>
</feature>
<dbReference type="InterPro" id="IPR019734">
    <property type="entry name" value="TPR_rpt"/>
</dbReference>
<dbReference type="InterPro" id="IPR050754">
    <property type="entry name" value="FKBP4/5/8-like"/>
</dbReference>
<feature type="domain" description="BZIP" evidence="2">
    <location>
        <begin position="47"/>
        <end position="61"/>
    </location>
</feature>
<evidence type="ECO:0000256" key="1">
    <source>
        <dbReference type="SAM" id="MobiDB-lite"/>
    </source>
</evidence>
<name>A0A1I8IBF3_9PLAT</name>
<dbReference type="Gene3D" id="1.25.40.10">
    <property type="entry name" value="Tetratricopeptide repeat domain"/>
    <property type="match status" value="1"/>
</dbReference>
<feature type="compositionally biased region" description="Low complexity" evidence="1">
    <location>
        <begin position="115"/>
        <end position="132"/>
    </location>
</feature>